<feature type="compositionally biased region" description="Basic residues" evidence="1">
    <location>
        <begin position="186"/>
        <end position="201"/>
    </location>
</feature>
<protein>
    <submittedName>
        <fullName evidence="2">Uncharacterized protein</fullName>
    </submittedName>
</protein>
<evidence type="ECO:0000256" key="1">
    <source>
        <dbReference type="SAM" id="MobiDB-lite"/>
    </source>
</evidence>
<dbReference type="EMBL" id="ANAH02000021">
    <property type="protein sequence ID" value="EPX58889.1"/>
    <property type="molecule type" value="Genomic_DNA"/>
</dbReference>
<proteinExistence type="predicted"/>
<gene>
    <name evidence="2" type="ORF">D187_003604</name>
</gene>
<keyword evidence="3" id="KW-1185">Reference proteome</keyword>
<accession>S9QC27</accession>
<evidence type="ECO:0000313" key="2">
    <source>
        <dbReference type="EMBL" id="EPX58889.1"/>
    </source>
</evidence>
<sequence>MPRDITHEVEWVPGIVAGGGGEFVPEWSKQELHLRGIRKGRATLSATYEGSSLTVAIEILESDMLLYAPDGFIYRVPTEVWTHARPAPPHDPNPTRVVRYRPEELPSHIQSLLENEVALANVPGGVNLPSPSQKDIAPSDNITCFLLNLNSIMLSYSPRKARAPGSNAAVLDSPPAEAPESVRSKPAARKARKTAPRRKRG</sequence>
<organism evidence="2 3">
    <name type="scientific">Cystobacter fuscus (strain ATCC 25194 / DSM 2262 / NBRC 100088 / M29)</name>
    <dbReference type="NCBI Taxonomy" id="1242864"/>
    <lineage>
        <taxon>Bacteria</taxon>
        <taxon>Pseudomonadati</taxon>
        <taxon>Myxococcota</taxon>
        <taxon>Myxococcia</taxon>
        <taxon>Myxococcales</taxon>
        <taxon>Cystobacterineae</taxon>
        <taxon>Archangiaceae</taxon>
        <taxon>Cystobacter</taxon>
    </lineage>
</organism>
<dbReference type="AlphaFoldDB" id="S9QC27"/>
<reference evidence="2" key="1">
    <citation type="submission" date="2013-05" db="EMBL/GenBank/DDBJ databases">
        <title>Genome assembly of Cystobacter fuscus DSM 2262.</title>
        <authorList>
            <person name="Sharma G."/>
            <person name="Khatri I."/>
            <person name="Kaur C."/>
            <person name="Mayilraj S."/>
            <person name="Subramanian S."/>
        </authorList>
    </citation>
    <scope>NUCLEOTIDE SEQUENCE [LARGE SCALE GENOMIC DNA]</scope>
    <source>
        <strain evidence="2">DSM 2262</strain>
    </source>
</reference>
<evidence type="ECO:0000313" key="3">
    <source>
        <dbReference type="Proteomes" id="UP000011682"/>
    </source>
</evidence>
<dbReference type="Proteomes" id="UP000011682">
    <property type="component" value="Unassembled WGS sequence"/>
</dbReference>
<comment type="caution">
    <text evidence="2">The sequence shown here is derived from an EMBL/GenBank/DDBJ whole genome shotgun (WGS) entry which is preliminary data.</text>
</comment>
<name>S9QC27_CYSF2</name>
<feature type="region of interest" description="Disordered" evidence="1">
    <location>
        <begin position="162"/>
        <end position="201"/>
    </location>
</feature>